<dbReference type="Proteomes" id="UP000095283">
    <property type="component" value="Unplaced"/>
</dbReference>
<evidence type="ECO:0000256" key="3">
    <source>
        <dbReference type="ARBA" id="ARBA00022989"/>
    </source>
</evidence>
<proteinExistence type="predicted"/>
<reference evidence="7" key="1">
    <citation type="submission" date="2016-11" db="UniProtKB">
        <authorList>
            <consortium name="WormBaseParasite"/>
        </authorList>
    </citation>
    <scope>IDENTIFICATION</scope>
</reference>
<dbReference type="PANTHER" id="PTHR47632:SF3">
    <property type="entry name" value="G-PROTEIN COUPLED RECEPTORS FAMILY 1 PROFILE DOMAIN-CONTAINING PROTEIN"/>
    <property type="match status" value="1"/>
</dbReference>
<feature type="transmembrane region" description="Helical" evidence="5">
    <location>
        <begin position="109"/>
        <end position="133"/>
    </location>
</feature>
<name>A0A1I7X8M9_HETBA</name>
<feature type="transmembrane region" description="Helical" evidence="5">
    <location>
        <begin position="145"/>
        <end position="167"/>
    </location>
</feature>
<feature type="transmembrane region" description="Helical" evidence="5">
    <location>
        <begin position="242"/>
        <end position="261"/>
    </location>
</feature>
<sequence length="308" mass="33997">MSLIVIWVRELPPLNPAVALPNCPLEELPALSTLCFVRLDVFSHACHEWFSPIMNVSYPKECPYIPSYEALNRLCAVGIIDSFNFTGCLPQCGICTHPLNEDDYITYNLIISGVILPLIGLLGLIGNGLSAFIYSRPEMRVSTNLYLCALGCSDSAVIITGIFLFFIDSVQKFSLSLTRLFGSTSLFALVPIALLRYENIYYKYMYAVFLAMGPLIILVVLNIFIIGASIFRTGGTSTGDTISLILVVLLFITCNVAALLLNTFEAKIIESIGPSINYIVDLSNLLVVFNSRSHYAVHIKKVIINQMS</sequence>
<dbReference type="PRINTS" id="PR00237">
    <property type="entry name" value="GPCRRHODOPSN"/>
</dbReference>
<evidence type="ECO:0000256" key="2">
    <source>
        <dbReference type="ARBA" id="ARBA00022692"/>
    </source>
</evidence>
<feature type="transmembrane region" description="Helical" evidence="5">
    <location>
        <begin position="173"/>
        <end position="195"/>
    </location>
</feature>
<dbReference type="Gene3D" id="1.20.1070.10">
    <property type="entry name" value="Rhodopsin 7-helix transmembrane proteins"/>
    <property type="match status" value="1"/>
</dbReference>
<evidence type="ECO:0000313" key="6">
    <source>
        <dbReference type="Proteomes" id="UP000095283"/>
    </source>
</evidence>
<evidence type="ECO:0000256" key="4">
    <source>
        <dbReference type="ARBA" id="ARBA00023136"/>
    </source>
</evidence>
<keyword evidence="6" id="KW-1185">Reference proteome</keyword>
<dbReference type="AlphaFoldDB" id="A0A1I7X8M9"/>
<dbReference type="PANTHER" id="PTHR47632">
    <property type="entry name" value="FMRFAMIDE PEPTIDE RECEPTOR FAMILY-RELATED"/>
    <property type="match status" value="1"/>
</dbReference>
<dbReference type="InterPro" id="IPR053326">
    <property type="entry name" value="GPCR1-like"/>
</dbReference>
<dbReference type="SUPFAM" id="SSF81321">
    <property type="entry name" value="Family A G protein-coupled receptor-like"/>
    <property type="match status" value="1"/>
</dbReference>
<accession>A0A1I7X8M9</accession>
<dbReference type="GO" id="GO:0004930">
    <property type="term" value="F:G protein-coupled receptor activity"/>
    <property type="evidence" value="ECO:0007669"/>
    <property type="project" value="InterPro"/>
</dbReference>
<organism evidence="6 7">
    <name type="scientific">Heterorhabditis bacteriophora</name>
    <name type="common">Entomopathogenic nematode worm</name>
    <dbReference type="NCBI Taxonomy" id="37862"/>
    <lineage>
        <taxon>Eukaryota</taxon>
        <taxon>Metazoa</taxon>
        <taxon>Ecdysozoa</taxon>
        <taxon>Nematoda</taxon>
        <taxon>Chromadorea</taxon>
        <taxon>Rhabditida</taxon>
        <taxon>Rhabditina</taxon>
        <taxon>Rhabditomorpha</taxon>
        <taxon>Strongyloidea</taxon>
        <taxon>Heterorhabditidae</taxon>
        <taxon>Heterorhabditis</taxon>
    </lineage>
</organism>
<evidence type="ECO:0000313" key="7">
    <source>
        <dbReference type="WBParaSite" id="Hba_13934"/>
    </source>
</evidence>
<evidence type="ECO:0000256" key="5">
    <source>
        <dbReference type="SAM" id="Phobius"/>
    </source>
</evidence>
<keyword evidence="3 5" id="KW-1133">Transmembrane helix</keyword>
<dbReference type="GO" id="GO:0016020">
    <property type="term" value="C:membrane"/>
    <property type="evidence" value="ECO:0007669"/>
    <property type="project" value="UniProtKB-SubCell"/>
</dbReference>
<evidence type="ECO:0000256" key="1">
    <source>
        <dbReference type="ARBA" id="ARBA00004370"/>
    </source>
</evidence>
<dbReference type="WBParaSite" id="Hba_13934">
    <property type="protein sequence ID" value="Hba_13934"/>
    <property type="gene ID" value="Hba_13934"/>
</dbReference>
<comment type="subcellular location">
    <subcellularLocation>
        <location evidence="1">Membrane</location>
    </subcellularLocation>
</comment>
<dbReference type="InterPro" id="IPR000276">
    <property type="entry name" value="GPCR_Rhodpsn"/>
</dbReference>
<keyword evidence="4 5" id="KW-0472">Membrane</keyword>
<protein>
    <submittedName>
        <fullName evidence="7">G_PROTEIN_RECEP_F1_2 domain-containing protein</fullName>
    </submittedName>
</protein>
<feature type="transmembrane region" description="Helical" evidence="5">
    <location>
        <begin position="207"/>
        <end position="230"/>
    </location>
</feature>
<keyword evidence="2 5" id="KW-0812">Transmembrane</keyword>